<dbReference type="PRINTS" id="PR00001">
    <property type="entry name" value="GLABLOOD"/>
</dbReference>
<comment type="caution">
    <text evidence="5">The sequence shown here is derived from an EMBL/GenBank/DDBJ whole genome shotgun (WGS) entry which is preliminary data.</text>
</comment>
<keyword evidence="6" id="KW-1185">Reference proteome</keyword>
<gene>
    <name evidence="5" type="ORF">WMY93_032284</name>
</gene>
<evidence type="ECO:0000256" key="2">
    <source>
        <dbReference type="SAM" id="MobiDB-lite"/>
    </source>
</evidence>
<dbReference type="GO" id="GO:0005615">
    <property type="term" value="C:extracellular space"/>
    <property type="evidence" value="ECO:0007669"/>
    <property type="project" value="TreeGrafter"/>
</dbReference>
<name>A0AAW0MRZ2_9GOBI</name>
<dbReference type="PROSITE" id="PS50998">
    <property type="entry name" value="GLA_2"/>
    <property type="match status" value="1"/>
</dbReference>
<feature type="domain" description="Gla" evidence="4">
    <location>
        <begin position="253"/>
        <end position="299"/>
    </location>
</feature>
<dbReference type="Gene3D" id="4.10.740.10">
    <property type="entry name" value="Coagulation Factor IX"/>
    <property type="match status" value="1"/>
</dbReference>
<feature type="region of interest" description="Disordered" evidence="2">
    <location>
        <begin position="427"/>
        <end position="474"/>
    </location>
</feature>
<dbReference type="AlphaFoldDB" id="A0AAW0MRZ2"/>
<dbReference type="EMBL" id="JBBPFD010000024">
    <property type="protein sequence ID" value="KAK7881106.1"/>
    <property type="molecule type" value="Genomic_DNA"/>
</dbReference>
<dbReference type="GO" id="GO:0005509">
    <property type="term" value="F:calcium ion binding"/>
    <property type="evidence" value="ECO:0007669"/>
    <property type="project" value="InterPro"/>
</dbReference>
<dbReference type="InterPro" id="IPR000294">
    <property type="entry name" value="GLA_domain"/>
</dbReference>
<dbReference type="SMART" id="SM00069">
    <property type="entry name" value="GLA"/>
    <property type="match status" value="1"/>
</dbReference>
<evidence type="ECO:0000313" key="5">
    <source>
        <dbReference type="EMBL" id="KAK7881106.1"/>
    </source>
</evidence>
<accession>A0AAW0MRZ2</accession>
<keyword evidence="1" id="KW-1015">Disulfide bond</keyword>
<dbReference type="Pfam" id="PF00594">
    <property type="entry name" value="Gla"/>
    <property type="match status" value="1"/>
</dbReference>
<evidence type="ECO:0000259" key="4">
    <source>
        <dbReference type="PROSITE" id="PS50998"/>
    </source>
</evidence>
<dbReference type="FunFam" id="4.10.740.10:FF:000001">
    <property type="entry name" value="vitamin K-dependent protein S"/>
    <property type="match status" value="1"/>
</dbReference>
<sequence>MYRKGLRTGPRLQVCEGAQTSISPNLNFLGQLQHFQGTLKLGPKEPSEPGHVGAPPDLATGPDFSTAQPQTDQAPSGAAPVNHRLPKSLSLNLHGHNQELCRRSHTPKAPCLSLREKRRSLTLSLTPVTPDPLLRPGPGSRQTPARSRSRGVPEQSTRRPCCPPQPHPEPAAVLGGEVTAGGPYRARASPCVPGPDMSASAAAVLWTVLGLLHCACCSVLHRPDPDPALGPAPDALRLDQQQASSFLSRSLLFNSWDFELVVQGDLQRECIEEICSYEEAREVFEDDAKTQQFWETYKDAHSNPTRVDISGLVAGIVAVLVLAVIATVLGVYCYKAKTSPDPRGKSAPYGPHRSTVISAERAEEKARDQAGDGPFCSRDRPLAGFLVELLPQLHLEGSDQDCDLTTAPPLPTPETVWGEMRRRVGLGGLEKDKRVRREKKKRKKVIGEEKKKNKKEEGERKSEIEKEREYRREK</sequence>
<feature type="region of interest" description="Disordered" evidence="2">
    <location>
        <begin position="122"/>
        <end position="170"/>
    </location>
</feature>
<evidence type="ECO:0000256" key="3">
    <source>
        <dbReference type="SAM" id="Phobius"/>
    </source>
</evidence>
<organism evidence="5 6">
    <name type="scientific">Mugilogobius chulae</name>
    <name type="common">yellowstripe goby</name>
    <dbReference type="NCBI Taxonomy" id="88201"/>
    <lineage>
        <taxon>Eukaryota</taxon>
        <taxon>Metazoa</taxon>
        <taxon>Chordata</taxon>
        <taxon>Craniata</taxon>
        <taxon>Vertebrata</taxon>
        <taxon>Euteleostomi</taxon>
        <taxon>Actinopterygii</taxon>
        <taxon>Neopterygii</taxon>
        <taxon>Teleostei</taxon>
        <taxon>Neoteleostei</taxon>
        <taxon>Acanthomorphata</taxon>
        <taxon>Gobiaria</taxon>
        <taxon>Gobiiformes</taxon>
        <taxon>Gobioidei</taxon>
        <taxon>Gobiidae</taxon>
        <taxon>Gobionellinae</taxon>
        <taxon>Mugilogobius</taxon>
    </lineage>
</organism>
<dbReference type="GO" id="GO:0005886">
    <property type="term" value="C:plasma membrane"/>
    <property type="evidence" value="ECO:0007669"/>
    <property type="project" value="TreeGrafter"/>
</dbReference>
<dbReference type="PANTHER" id="PTHR24278">
    <property type="entry name" value="COAGULATION FACTOR"/>
    <property type="match status" value="1"/>
</dbReference>
<keyword evidence="3" id="KW-0812">Transmembrane</keyword>
<keyword evidence="3" id="KW-0472">Membrane</keyword>
<dbReference type="Proteomes" id="UP001460270">
    <property type="component" value="Unassembled WGS sequence"/>
</dbReference>
<reference evidence="6" key="1">
    <citation type="submission" date="2024-04" db="EMBL/GenBank/DDBJ databases">
        <title>Salinicola lusitanus LLJ914,a marine bacterium isolated from the Okinawa Trough.</title>
        <authorList>
            <person name="Li J."/>
        </authorList>
    </citation>
    <scope>NUCLEOTIDE SEQUENCE [LARGE SCALE GENOMIC DNA]</scope>
</reference>
<feature type="compositionally biased region" description="Polar residues" evidence="2">
    <location>
        <begin position="63"/>
        <end position="74"/>
    </location>
</feature>
<proteinExistence type="predicted"/>
<evidence type="ECO:0000256" key="1">
    <source>
        <dbReference type="ARBA" id="ARBA00023157"/>
    </source>
</evidence>
<feature type="compositionally biased region" description="Basic and acidic residues" evidence="2">
    <location>
        <begin position="445"/>
        <end position="474"/>
    </location>
</feature>
<feature type="transmembrane region" description="Helical" evidence="3">
    <location>
        <begin position="312"/>
        <end position="334"/>
    </location>
</feature>
<dbReference type="InterPro" id="IPR017857">
    <property type="entry name" value="Coagulation_fac-like_Gla_dom"/>
</dbReference>
<evidence type="ECO:0000313" key="6">
    <source>
        <dbReference type="Proteomes" id="UP001460270"/>
    </source>
</evidence>
<keyword evidence="3" id="KW-1133">Transmembrane helix</keyword>
<dbReference type="InterPro" id="IPR050442">
    <property type="entry name" value="Peptidase_S1_coag_factors"/>
</dbReference>
<dbReference type="PROSITE" id="PS00011">
    <property type="entry name" value="GLA_1"/>
    <property type="match status" value="1"/>
</dbReference>
<dbReference type="PANTHER" id="PTHR24278:SF38">
    <property type="entry name" value="TRANSMEMBRANE GAMMA-CARBOXYGLUTAMIC ACID PROTEIN 4"/>
    <property type="match status" value="1"/>
</dbReference>
<feature type="region of interest" description="Disordered" evidence="2">
    <location>
        <begin position="39"/>
        <end position="83"/>
    </location>
</feature>
<dbReference type="SUPFAM" id="SSF57630">
    <property type="entry name" value="GLA-domain"/>
    <property type="match status" value="1"/>
</dbReference>
<dbReference type="InterPro" id="IPR035972">
    <property type="entry name" value="GLA-like_dom_SF"/>
</dbReference>
<protein>
    <recommendedName>
        <fullName evidence="4">Gla domain-containing protein</fullName>
    </recommendedName>
</protein>